<evidence type="ECO:0000313" key="2">
    <source>
        <dbReference type="EMBL" id="KAK5779814.1"/>
    </source>
</evidence>
<feature type="compositionally biased region" description="Basic and acidic residues" evidence="1">
    <location>
        <begin position="318"/>
        <end position="332"/>
    </location>
</feature>
<protein>
    <submittedName>
        <fullName evidence="2">Uncharacterized protein</fullName>
    </submittedName>
</protein>
<reference evidence="3" key="1">
    <citation type="submission" date="2023-07" db="EMBL/GenBank/DDBJ databases">
        <title>A draft genome of Kazachstania heterogenica Y-27499.</title>
        <authorList>
            <person name="Donic C."/>
            <person name="Kralova J.S."/>
            <person name="Fidel L."/>
            <person name="Ben-Dor S."/>
            <person name="Jung S."/>
        </authorList>
    </citation>
    <scope>NUCLEOTIDE SEQUENCE [LARGE SCALE GENOMIC DNA]</scope>
    <source>
        <strain evidence="3">Y27499</strain>
    </source>
</reference>
<dbReference type="Pfam" id="PF10336">
    <property type="entry name" value="DUF2420"/>
    <property type="match status" value="1"/>
</dbReference>
<sequence length="383" mass="43391">MDSHKVDFNLEIDSGRIEEINDDLGSEQQIDSTDKNSGRGGYDDDDDLLIDDTGVVVEDNGNDVDNSRWISGKSVSEMEEDLLNYDSDNDMDIQEDENSSNIRRIANELLQKPVNKVLINCNSDTFLLFDYKKNGNSKNIDGLSSSNDSCSNTVDDADISYPIICADDQINSQPSNVLMATIRQFLESYYGKLKFTTKEIILNIPSLDITLFEDNIYNNQVTFEDIQTIFRILKSRSEKNNEANIPKFLVGNIELRPRFVARYNTLVELTESSATLENIRPFSNDKSHPLVLDDNVVDMQETVVMNIDEDDDNDDGDDKNRKNNREGKEEIKIGNINFPEKRSNNQEDDNENINSSTESNIENGDSKLKDSDDDLLEIASNIE</sequence>
<dbReference type="EMBL" id="JAWIZZ010000045">
    <property type="protein sequence ID" value="KAK5779814.1"/>
    <property type="molecule type" value="Genomic_DNA"/>
</dbReference>
<gene>
    <name evidence="2" type="ORF">RI543_002350</name>
</gene>
<evidence type="ECO:0000256" key="1">
    <source>
        <dbReference type="SAM" id="MobiDB-lite"/>
    </source>
</evidence>
<feature type="region of interest" description="Disordered" evidence="1">
    <location>
        <begin position="19"/>
        <end position="49"/>
    </location>
</feature>
<accession>A0AAN7WK60</accession>
<feature type="region of interest" description="Disordered" evidence="1">
    <location>
        <begin position="307"/>
        <end position="383"/>
    </location>
</feature>
<evidence type="ECO:0000313" key="3">
    <source>
        <dbReference type="Proteomes" id="UP001306508"/>
    </source>
</evidence>
<proteinExistence type="predicted"/>
<feature type="compositionally biased region" description="Low complexity" evidence="1">
    <location>
        <begin position="352"/>
        <end position="363"/>
    </location>
</feature>
<organism evidence="2 3">
    <name type="scientific">Arxiozyma heterogenica</name>
    <dbReference type="NCBI Taxonomy" id="278026"/>
    <lineage>
        <taxon>Eukaryota</taxon>
        <taxon>Fungi</taxon>
        <taxon>Dikarya</taxon>
        <taxon>Ascomycota</taxon>
        <taxon>Saccharomycotina</taxon>
        <taxon>Saccharomycetes</taxon>
        <taxon>Saccharomycetales</taxon>
        <taxon>Saccharomycetaceae</taxon>
        <taxon>Arxiozyma</taxon>
    </lineage>
</organism>
<keyword evidence="3" id="KW-1185">Reference proteome</keyword>
<feature type="compositionally biased region" description="Acidic residues" evidence="1">
    <location>
        <begin position="307"/>
        <end position="317"/>
    </location>
</feature>
<dbReference type="InterPro" id="IPR018822">
    <property type="entry name" value="UPF0646"/>
</dbReference>
<dbReference type="AlphaFoldDB" id="A0AAN7WK60"/>
<comment type="caution">
    <text evidence="2">The sequence shown here is derived from an EMBL/GenBank/DDBJ whole genome shotgun (WGS) entry which is preliminary data.</text>
</comment>
<dbReference type="Proteomes" id="UP001306508">
    <property type="component" value="Unassembled WGS sequence"/>
</dbReference>
<name>A0AAN7WK60_9SACH</name>